<keyword evidence="6 10" id="KW-0067">ATP-binding</keyword>
<dbReference type="InterPro" id="IPR017969">
    <property type="entry name" value="Heavy-metal-associated_CS"/>
</dbReference>
<dbReference type="EMBL" id="VIBQ01000014">
    <property type="protein sequence ID" value="KAB8349601.1"/>
    <property type="molecule type" value="Genomic_DNA"/>
</dbReference>
<feature type="transmembrane region" description="Helical" evidence="10">
    <location>
        <begin position="619"/>
        <end position="641"/>
    </location>
</feature>
<dbReference type="NCBIfam" id="TIGR01525">
    <property type="entry name" value="ATPase-IB_hvy"/>
    <property type="match status" value="1"/>
</dbReference>
<dbReference type="InterPro" id="IPR001757">
    <property type="entry name" value="P_typ_ATPase"/>
</dbReference>
<gene>
    <name evidence="13" type="ORF">FH972_023625</name>
</gene>
<reference evidence="13 14" key="1">
    <citation type="submission" date="2019-06" db="EMBL/GenBank/DDBJ databases">
        <title>A chromosomal-level reference genome of Carpinus fangiana (Coryloideae, Betulaceae).</title>
        <authorList>
            <person name="Yang X."/>
            <person name="Wang Z."/>
            <person name="Zhang L."/>
            <person name="Hao G."/>
            <person name="Liu J."/>
            <person name="Yang Y."/>
        </authorList>
    </citation>
    <scope>NUCLEOTIDE SEQUENCE [LARGE SCALE GENOMIC DNA]</scope>
    <source>
        <strain evidence="13">Cfa_2016G</strain>
        <tissue evidence="13">Leaf</tissue>
    </source>
</reference>
<dbReference type="Pfam" id="PF00702">
    <property type="entry name" value="Hydrolase"/>
    <property type="match status" value="1"/>
</dbReference>
<dbReference type="InterPro" id="IPR036412">
    <property type="entry name" value="HAD-like_sf"/>
</dbReference>
<evidence type="ECO:0000256" key="8">
    <source>
        <dbReference type="ARBA" id="ARBA00022989"/>
    </source>
</evidence>
<evidence type="ECO:0000256" key="6">
    <source>
        <dbReference type="ARBA" id="ARBA00022840"/>
    </source>
</evidence>
<dbReference type="GO" id="GO:0016887">
    <property type="term" value="F:ATP hydrolysis activity"/>
    <property type="evidence" value="ECO:0007669"/>
    <property type="project" value="InterPro"/>
</dbReference>
<keyword evidence="7" id="KW-1278">Translocase</keyword>
<sequence length="1084" mass="116752">MATLQTLFLVPNIHCASCGSHIETLLRQLTPEPESIVVSATENSVTVTHHPDLVAQSICDLLESAGYPVFHTTHVSPSAENTVHSSGENRDTEHDGTSYDLPAFTDAVSLWVSGRGKVDEYTRLRHEEHCEACQGHRNADATPTSDTWRATFSVEGMTCASCVSPVKDALSSLPFVQHVGVSLAQNSAVVVHTEESNVELIREAIEDTGKDAVLQEHVNVSKHHEDSQNSSRTVSLRIDGMHCSECPRRIHSVLQDLSLHTLKQATLADPVLSLTYTPRPSVFTIRDIIAIISDMDTSFTVTVNHRPSLEDLQRKMRQQHRRGIILRVWLSVIVAIPAFIIGVVYMNLVPKHSASLRWLMTDLLGVPRAEWAMFVLATVVYFGATSWFITRASKDLWSLWRPGSSTPLIRRFYRFGTMNLLISLGTTIAYVSSVVKLGISAGAPHDDGPSSSRQSYFDSVVFLTMFLLIGRFIEANMQVKVGDAVSALGRLQPSTAILVNDGAHKDDAGFHNQTCVVIPSDRIEIGDVVKIPHGSSPPYDGVLVSDGVARFDEASLTGEQRVKSKAVGDTVYTGTINKGEVVSVRVTALAGGSMLDSIIQVVREGQVKAAPVERVAETLTAYFVPVIVILAVLTWITWLSLGLAGSLPADYLDDRLGGWTFWSLQFAIAVFVIACPCGLGLAAPTALYVGGGIAAKNGILVKGGGEAFQEAKNLNVVVFDKTGTLTNLGKMAVRDKFITTMREGQVSGILRAIEENSSHPLAKALVDSTNLASVSNPRQETVVHEATEIPGKGMKGIVTCYHEDEIKYEALVGNEALLADYSVPIAESLKSRLLSWKRQGWSVVLLALRHESTKDWHVAAAYAAADEIRPEAARVIRALQDRNVQVYMLSGDNRDTAVAVGATVGIPAANVIAGVLPDEKAAEIAKLQQTASAAAGRRANVAMVGDGINDAPALVQANVGIAVASGSDVAVQSAAFVLVKSDLGAILTLVRLSRAVYRRIVFNFVWALAYNMVALPVAAGVLYPIVAGGRHVRLDPSWAALAMALSSISVVGSSLLMRTRLPWVGFREKGGDVEAGDGSISEER</sequence>
<evidence type="ECO:0000256" key="5">
    <source>
        <dbReference type="ARBA" id="ARBA00022741"/>
    </source>
</evidence>
<feature type="transmembrane region" description="Helical" evidence="10">
    <location>
        <begin position="369"/>
        <end position="390"/>
    </location>
</feature>
<accession>A0A5N6KVQ5</accession>
<evidence type="ECO:0000256" key="1">
    <source>
        <dbReference type="ARBA" id="ARBA00004141"/>
    </source>
</evidence>
<dbReference type="InterPro" id="IPR008250">
    <property type="entry name" value="ATPase_P-typ_transduc_dom_A_sf"/>
</dbReference>
<evidence type="ECO:0000256" key="2">
    <source>
        <dbReference type="ARBA" id="ARBA00006024"/>
    </source>
</evidence>
<comment type="similarity">
    <text evidence="2 10">Belongs to the cation transport ATPase (P-type) (TC 3.A.3) family. Type IB subfamily.</text>
</comment>
<name>A0A5N6KVQ5_9ROSI</name>
<keyword evidence="8 10" id="KW-1133">Transmembrane helix</keyword>
<keyword evidence="3 10" id="KW-0812">Transmembrane</keyword>
<dbReference type="Gene3D" id="2.70.150.10">
    <property type="entry name" value="Calcium-transporting ATPase, cytoplasmic transduction domain A"/>
    <property type="match status" value="1"/>
</dbReference>
<protein>
    <recommendedName>
        <fullName evidence="12">HMA domain-containing protein</fullName>
    </recommendedName>
</protein>
<dbReference type="Gene3D" id="3.30.70.100">
    <property type="match status" value="3"/>
</dbReference>
<dbReference type="PROSITE" id="PS00154">
    <property type="entry name" value="ATPASE_E1_E2"/>
    <property type="match status" value="1"/>
</dbReference>
<evidence type="ECO:0000256" key="7">
    <source>
        <dbReference type="ARBA" id="ARBA00022967"/>
    </source>
</evidence>
<dbReference type="InterPro" id="IPR059000">
    <property type="entry name" value="ATPase_P-type_domA"/>
</dbReference>
<comment type="caution">
    <text evidence="13">The sequence shown here is derived from an EMBL/GenBank/DDBJ whole genome shotgun (WGS) entry which is preliminary data.</text>
</comment>
<dbReference type="Pfam" id="PF00122">
    <property type="entry name" value="E1-E2_ATPase"/>
    <property type="match status" value="1"/>
</dbReference>
<dbReference type="Gene3D" id="3.40.1110.10">
    <property type="entry name" value="Calcium-transporting ATPase, cytoplasmic domain N"/>
    <property type="match status" value="1"/>
</dbReference>
<dbReference type="SFLD" id="SFLDG00002">
    <property type="entry name" value="C1.7:_P-type_atpase_like"/>
    <property type="match status" value="1"/>
</dbReference>
<feature type="domain" description="HMA" evidence="12">
    <location>
        <begin position="148"/>
        <end position="213"/>
    </location>
</feature>
<feature type="domain" description="HMA" evidence="12">
    <location>
        <begin position="4"/>
        <end position="70"/>
    </location>
</feature>
<dbReference type="InterPro" id="IPR006121">
    <property type="entry name" value="HMA_dom"/>
</dbReference>
<dbReference type="InterPro" id="IPR027256">
    <property type="entry name" value="P-typ_ATPase_IB"/>
</dbReference>
<dbReference type="InterPro" id="IPR023299">
    <property type="entry name" value="ATPase_P-typ_cyto_dom_N"/>
</dbReference>
<dbReference type="OrthoDB" id="432719at2759"/>
<dbReference type="GO" id="GO:0016020">
    <property type="term" value="C:membrane"/>
    <property type="evidence" value="ECO:0007669"/>
    <property type="project" value="UniProtKB-SubCell"/>
</dbReference>
<dbReference type="PRINTS" id="PR00119">
    <property type="entry name" value="CATATPASE"/>
</dbReference>
<comment type="subcellular location">
    <subcellularLocation>
        <location evidence="1">Membrane</location>
        <topology evidence="1">Multi-pass membrane protein</topology>
    </subcellularLocation>
</comment>
<dbReference type="PROSITE" id="PS50846">
    <property type="entry name" value="HMA_2"/>
    <property type="match status" value="2"/>
</dbReference>
<keyword evidence="14" id="KW-1185">Reference proteome</keyword>
<evidence type="ECO:0000256" key="9">
    <source>
        <dbReference type="ARBA" id="ARBA00023136"/>
    </source>
</evidence>
<dbReference type="InterPro" id="IPR036163">
    <property type="entry name" value="HMA_dom_sf"/>
</dbReference>
<feature type="compositionally biased region" description="Polar residues" evidence="11">
    <location>
        <begin position="77"/>
        <end position="86"/>
    </location>
</feature>
<keyword evidence="5 10" id="KW-0547">Nucleotide-binding</keyword>
<dbReference type="GO" id="GO:0055070">
    <property type="term" value="P:copper ion homeostasis"/>
    <property type="evidence" value="ECO:0007669"/>
    <property type="project" value="TreeGrafter"/>
</dbReference>
<evidence type="ECO:0000256" key="11">
    <source>
        <dbReference type="SAM" id="MobiDB-lite"/>
    </source>
</evidence>
<evidence type="ECO:0000313" key="14">
    <source>
        <dbReference type="Proteomes" id="UP000327013"/>
    </source>
</evidence>
<dbReference type="GO" id="GO:0043682">
    <property type="term" value="F:P-type divalent copper transporter activity"/>
    <property type="evidence" value="ECO:0007669"/>
    <property type="project" value="TreeGrafter"/>
</dbReference>
<evidence type="ECO:0000256" key="3">
    <source>
        <dbReference type="ARBA" id="ARBA00022692"/>
    </source>
</evidence>
<feature type="transmembrane region" description="Helical" evidence="10">
    <location>
        <begin position="411"/>
        <end position="435"/>
    </location>
</feature>
<dbReference type="Proteomes" id="UP000327013">
    <property type="component" value="Unassembled WGS sequence"/>
</dbReference>
<feature type="transmembrane region" description="Helical" evidence="10">
    <location>
        <begin position="455"/>
        <end position="473"/>
    </location>
</feature>
<dbReference type="SFLD" id="SFLDF00027">
    <property type="entry name" value="p-type_atpase"/>
    <property type="match status" value="1"/>
</dbReference>
<dbReference type="CDD" id="cd00371">
    <property type="entry name" value="HMA"/>
    <property type="match status" value="2"/>
</dbReference>
<feature type="transmembrane region" description="Helical" evidence="10">
    <location>
        <begin position="1038"/>
        <end position="1057"/>
    </location>
</feature>
<dbReference type="PROSITE" id="PS01047">
    <property type="entry name" value="HMA_1"/>
    <property type="match status" value="2"/>
</dbReference>
<evidence type="ECO:0000313" key="13">
    <source>
        <dbReference type="EMBL" id="KAB8349601.1"/>
    </source>
</evidence>
<dbReference type="PANTHER" id="PTHR43520:SF32">
    <property type="entry name" value="COPPER RESISTANCE P-TYPE ATPASE (EUROFUNG)"/>
    <property type="match status" value="1"/>
</dbReference>
<dbReference type="SFLD" id="SFLDS00003">
    <property type="entry name" value="Haloacid_Dehalogenase"/>
    <property type="match status" value="1"/>
</dbReference>
<proteinExistence type="inferred from homology"/>
<feature type="transmembrane region" description="Helical" evidence="10">
    <location>
        <begin position="661"/>
        <end position="689"/>
    </location>
</feature>
<dbReference type="InterPro" id="IPR023214">
    <property type="entry name" value="HAD_sf"/>
</dbReference>
<evidence type="ECO:0000256" key="10">
    <source>
        <dbReference type="RuleBase" id="RU362081"/>
    </source>
</evidence>
<dbReference type="SUPFAM" id="SSF56784">
    <property type="entry name" value="HAD-like"/>
    <property type="match status" value="1"/>
</dbReference>
<keyword evidence="9 10" id="KW-0472">Membrane</keyword>
<dbReference type="InterPro" id="IPR044492">
    <property type="entry name" value="P_typ_ATPase_HD_dom"/>
</dbReference>
<feature type="region of interest" description="Disordered" evidence="11">
    <location>
        <begin position="77"/>
        <end position="98"/>
    </location>
</feature>
<dbReference type="SUPFAM" id="SSF55008">
    <property type="entry name" value="HMA, heavy metal-associated domain"/>
    <property type="match status" value="3"/>
</dbReference>
<dbReference type="SUPFAM" id="SSF81660">
    <property type="entry name" value="Metal cation-transporting ATPase, ATP-binding domain N"/>
    <property type="match status" value="1"/>
</dbReference>
<dbReference type="GO" id="GO:0005524">
    <property type="term" value="F:ATP binding"/>
    <property type="evidence" value="ECO:0007669"/>
    <property type="project" value="UniProtKB-UniRule"/>
</dbReference>
<dbReference type="NCBIfam" id="TIGR01494">
    <property type="entry name" value="ATPase_P-type"/>
    <property type="match status" value="1"/>
</dbReference>
<organism evidence="13 14">
    <name type="scientific">Carpinus fangiana</name>
    <dbReference type="NCBI Taxonomy" id="176857"/>
    <lineage>
        <taxon>Eukaryota</taxon>
        <taxon>Viridiplantae</taxon>
        <taxon>Streptophyta</taxon>
        <taxon>Embryophyta</taxon>
        <taxon>Tracheophyta</taxon>
        <taxon>Spermatophyta</taxon>
        <taxon>Magnoliopsida</taxon>
        <taxon>eudicotyledons</taxon>
        <taxon>Gunneridae</taxon>
        <taxon>Pentapetalae</taxon>
        <taxon>rosids</taxon>
        <taxon>fabids</taxon>
        <taxon>Fagales</taxon>
        <taxon>Betulaceae</taxon>
        <taxon>Carpinus</taxon>
    </lineage>
</organism>
<dbReference type="GO" id="GO:0005507">
    <property type="term" value="F:copper ion binding"/>
    <property type="evidence" value="ECO:0007669"/>
    <property type="project" value="TreeGrafter"/>
</dbReference>
<dbReference type="Gene3D" id="3.40.50.1000">
    <property type="entry name" value="HAD superfamily/HAD-like"/>
    <property type="match status" value="1"/>
</dbReference>
<feature type="compositionally biased region" description="Basic and acidic residues" evidence="11">
    <location>
        <begin position="87"/>
        <end position="97"/>
    </location>
</feature>
<dbReference type="PANTHER" id="PTHR43520">
    <property type="entry name" value="ATP7, ISOFORM B"/>
    <property type="match status" value="1"/>
</dbReference>
<dbReference type="SUPFAM" id="SSF81665">
    <property type="entry name" value="Calcium ATPase, transmembrane domain M"/>
    <property type="match status" value="1"/>
</dbReference>
<feature type="transmembrane region" description="Helical" evidence="10">
    <location>
        <begin position="324"/>
        <end position="349"/>
    </location>
</feature>
<feature type="transmembrane region" description="Helical" evidence="10">
    <location>
        <begin position="1000"/>
        <end position="1026"/>
    </location>
</feature>
<dbReference type="Pfam" id="PF00403">
    <property type="entry name" value="HMA"/>
    <property type="match status" value="1"/>
</dbReference>
<dbReference type="InterPro" id="IPR018303">
    <property type="entry name" value="ATPase_P-typ_P_site"/>
</dbReference>
<evidence type="ECO:0000259" key="12">
    <source>
        <dbReference type="PROSITE" id="PS50846"/>
    </source>
</evidence>
<keyword evidence="4 10" id="KW-0479">Metal-binding</keyword>
<dbReference type="FunFam" id="3.30.70.100:FF:000001">
    <property type="entry name" value="ATPase copper transporting beta"/>
    <property type="match status" value="1"/>
</dbReference>
<dbReference type="InterPro" id="IPR023298">
    <property type="entry name" value="ATPase_P-typ_TM_dom_sf"/>
</dbReference>
<evidence type="ECO:0000256" key="4">
    <source>
        <dbReference type="ARBA" id="ARBA00022723"/>
    </source>
</evidence>
<dbReference type="AlphaFoldDB" id="A0A5N6KVQ5"/>
<dbReference type="SUPFAM" id="SSF81653">
    <property type="entry name" value="Calcium ATPase, transduction domain A"/>
    <property type="match status" value="1"/>
</dbReference>